<feature type="region of interest" description="Disordered" evidence="1">
    <location>
        <begin position="286"/>
        <end position="308"/>
    </location>
</feature>
<accession>A0A9D4VXF5</accession>
<dbReference type="AlphaFoldDB" id="A0A9D4VXF5"/>
<evidence type="ECO:0000313" key="3">
    <source>
        <dbReference type="EMBL" id="KAI5392128.1"/>
    </source>
</evidence>
<protein>
    <recommendedName>
        <fullName evidence="2">DCD domain-containing protein</fullName>
    </recommendedName>
</protein>
<sequence>MRTERKIQTFNAKSALPISQNLVNRCGRNLKKDQLGGVIFGCTRHTMKECLSKQLFGLPAQHFSYVENINPKMPLFLFNYSDRKLHGIFEATSHGKMFIDPYAWINDDYTDETQYPAQVKVRVRVQCHPILEDKFGPVIGENYYLNNHFWFELDHRQTSKLMYLFVSTAMATKNPVPQYNTKTRIEYPYFPRETLKKDGLNRPLRVRPIRKEINHDEKSRVYKKLLEMALGKKKQDLSFIDNVRDAANESNIKGYREEPLSLRKKDENCGASLDNLYTIVQSAQQRIGDRKAFKKTQSSENGDLKQQP</sequence>
<feature type="non-terminal residue" evidence="3">
    <location>
        <position position="1"/>
    </location>
</feature>
<dbReference type="Proteomes" id="UP001058974">
    <property type="component" value="Chromosome 7"/>
</dbReference>
<dbReference type="Gramene" id="Psat07G0678700-T2">
    <property type="protein sequence ID" value="KAI5392128.1"/>
    <property type="gene ID" value="KIW84_076787"/>
</dbReference>
<gene>
    <name evidence="3" type="ORF">KIW84_076787</name>
</gene>
<evidence type="ECO:0000313" key="4">
    <source>
        <dbReference type="Proteomes" id="UP001058974"/>
    </source>
</evidence>
<dbReference type="InterPro" id="IPR044832">
    <property type="entry name" value="NRP-like"/>
</dbReference>
<comment type="caution">
    <text evidence="3">The sequence shown here is derived from an EMBL/GenBank/DDBJ whole genome shotgun (WGS) entry which is preliminary data.</text>
</comment>
<dbReference type="SMART" id="SM00767">
    <property type="entry name" value="DCD"/>
    <property type="match status" value="1"/>
</dbReference>
<dbReference type="GO" id="GO:0034976">
    <property type="term" value="P:response to endoplasmic reticulum stress"/>
    <property type="evidence" value="ECO:0007669"/>
    <property type="project" value="InterPro"/>
</dbReference>
<dbReference type="InterPro" id="IPR013989">
    <property type="entry name" value="Dev_and_cell_death_domain"/>
</dbReference>
<dbReference type="Pfam" id="PF10539">
    <property type="entry name" value="Dev_Cell_Death"/>
    <property type="match status" value="1"/>
</dbReference>
<organism evidence="3 4">
    <name type="scientific">Pisum sativum</name>
    <name type="common">Garden pea</name>
    <name type="synonym">Lathyrus oleraceus</name>
    <dbReference type="NCBI Taxonomy" id="3888"/>
    <lineage>
        <taxon>Eukaryota</taxon>
        <taxon>Viridiplantae</taxon>
        <taxon>Streptophyta</taxon>
        <taxon>Embryophyta</taxon>
        <taxon>Tracheophyta</taxon>
        <taxon>Spermatophyta</taxon>
        <taxon>Magnoliopsida</taxon>
        <taxon>eudicotyledons</taxon>
        <taxon>Gunneridae</taxon>
        <taxon>Pentapetalae</taxon>
        <taxon>rosids</taxon>
        <taxon>fabids</taxon>
        <taxon>Fabales</taxon>
        <taxon>Fabaceae</taxon>
        <taxon>Papilionoideae</taxon>
        <taxon>50 kb inversion clade</taxon>
        <taxon>NPAAA clade</taxon>
        <taxon>Hologalegina</taxon>
        <taxon>IRL clade</taxon>
        <taxon>Fabeae</taxon>
        <taxon>Lathyrus</taxon>
    </lineage>
</organism>
<dbReference type="PROSITE" id="PS51222">
    <property type="entry name" value="DCD"/>
    <property type="match status" value="1"/>
</dbReference>
<dbReference type="PANTHER" id="PTHR46034:SF13">
    <property type="entry name" value="DCD (DEVELOPMENT AND CELL DEATH) DOMAIN PROTEIN"/>
    <property type="match status" value="1"/>
</dbReference>
<evidence type="ECO:0000256" key="1">
    <source>
        <dbReference type="SAM" id="MobiDB-lite"/>
    </source>
</evidence>
<name>A0A9D4VXF5_PEA</name>
<dbReference type="EMBL" id="JAMSHJ010000007">
    <property type="protein sequence ID" value="KAI5392128.1"/>
    <property type="molecule type" value="Genomic_DNA"/>
</dbReference>
<keyword evidence="4" id="KW-1185">Reference proteome</keyword>
<dbReference type="PANTHER" id="PTHR46034">
    <property type="match status" value="1"/>
</dbReference>
<reference evidence="3 4" key="1">
    <citation type="journal article" date="2022" name="Nat. Genet.">
        <title>Improved pea reference genome and pan-genome highlight genomic features and evolutionary characteristics.</title>
        <authorList>
            <person name="Yang T."/>
            <person name="Liu R."/>
            <person name="Luo Y."/>
            <person name="Hu S."/>
            <person name="Wang D."/>
            <person name="Wang C."/>
            <person name="Pandey M.K."/>
            <person name="Ge S."/>
            <person name="Xu Q."/>
            <person name="Li N."/>
            <person name="Li G."/>
            <person name="Huang Y."/>
            <person name="Saxena R.K."/>
            <person name="Ji Y."/>
            <person name="Li M."/>
            <person name="Yan X."/>
            <person name="He Y."/>
            <person name="Liu Y."/>
            <person name="Wang X."/>
            <person name="Xiang C."/>
            <person name="Varshney R.K."/>
            <person name="Ding H."/>
            <person name="Gao S."/>
            <person name="Zong X."/>
        </authorList>
    </citation>
    <scope>NUCLEOTIDE SEQUENCE [LARGE SCALE GENOMIC DNA]</scope>
    <source>
        <strain evidence="3 4">cv. Zhongwan 6</strain>
    </source>
</reference>
<feature type="compositionally biased region" description="Polar residues" evidence="1">
    <location>
        <begin position="295"/>
        <end position="308"/>
    </location>
</feature>
<evidence type="ECO:0000259" key="2">
    <source>
        <dbReference type="PROSITE" id="PS51222"/>
    </source>
</evidence>
<proteinExistence type="predicted"/>
<feature type="domain" description="DCD" evidence="2">
    <location>
        <begin position="33"/>
        <end position="167"/>
    </location>
</feature>